<dbReference type="InterPro" id="IPR011500">
    <property type="entry name" value="GPCR_3_9-Cys_dom"/>
</dbReference>
<keyword evidence="13" id="KW-0807">Transducer</keyword>
<evidence type="ECO:0000256" key="4">
    <source>
        <dbReference type="ARBA" id="ARBA00020281"/>
    </source>
</evidence>
<evidence type="ECO:0000256" key="14">
    <source>
        <dbReference type="ARBA" id="ARBA00025645"/>
    </source>
</evidence>
<dbReference type="PRINTS" id="PR00248">
    <property type="entry name" value="GPCRMGR"/>
</dbReference>
<dbReference type="InterPro" id="IPR028082">
    <property type="entry name" value="Peripla_BP_I"/>
</dbReference>
<keyword evidence="8" id="KW-0297">G-protein coupled receptor</keyword>
<evidence type="ECO:0000256" key="10">
    <source>
        <dbReference type="ARBA" id="ARBA00023157"/>
    </source>
</evidence>
<feature type="chain" id="PRO_5046256500" description="Metabotropic glutamate receptor 3" evidence="16">
    <location>
        <begin position="19"/>
        <end position="735"/>
    </location>
</feature>
<comment type="subunit">
    <text evidence="3">Interacts with TAMALIN.</text>
</comment>
<keyword evidence="5" id="KW-1003">Cell membrane</keyword>
<gene>
    <name evidence="18" type="primary">GRM2</name>
</gene>
<evidence type="ECO:0000256" key="7">
    <source>
        <dbReference type="ARBA" id="ARBA00022989"/>
    </source>
</evidence>
<feature type="signal peptide" evidence="16">
    <location>
        <begin position="1"/>
        <end position="18"/>
    </location>
</feature>
<dbReference type="Gene3D" id="2.10.50.30">
    <property type="entry name" value="GPCR, family 3, nine cysteines domain"/>
    <property type="match status" value="1"/>
</dbReference>
<dbReference type="Pfam" id="PF07562">
    <property type="entry name" value="NCD3G"/>
    <property type="match status" value="1"/>
</dbReference>
<dbReference type="PANTHER" id="PTHR24060">
    <property type="entry name" value="METABOTROPIC GLUTAMATE RECEPTOR"/>
    <property type="match status" value="1"/>
</dbReference>
<reference evidence="18" key="1">
    <citation type="submission" date="2025-08" db="UniProtKB">
        <authorList>
            <consortium name="Ensembl"/>
        </authorList>
    </citation>
    <scope>IDENTIFICATION</scope>
</reference>
<dbReference type="GO" id="GO:0008066">
    <property type="term" value="F:glutamate receptor activity"/>
    <property type="evidence" value="ECO:0007669"/>
    <property type="project" value="UniProtKB-ARBA"/>
</dbReference>
<dbReference type="Ensembl" id="ENSVKKT00000023173.1">
    <property type="protein sequence ID" value="ENSVKKP00000022613.1"/>
    <property type="gene ID" value="ENSVKKG00000015026.1"/>
</dbReference>
<dbReference type="InterPro" id="IPR001828">
    <property type="entry name" value="ANF_lig-bd_rcpt"/>
</dbReference>
<dbReference type="AlphaFoldDB" id="A0A8D2LJS2"/>
<dbReference type="PROSITE" id="PS00980">
    <property type="entry name" value="G_PROTEIN_RECEP_F3_2"/>
    <property type="match status" value="1"/>
</dbReference>
<evidence type="ECO:0000313" key="18">
    <source>
        <dbReference type="Ensembl" id="ENSVKKP00000022613.1"/>
    </source>
</evidence>
<keyword evidence="11" id="KW-0675">Receptor</keyword>
<dbReference type="Pfam" id="PF01094">
    <property type="entry name" value="ANF_receptor"/>
    <property type="match status" value="1"/>
</dbReference>
<comment type="function">
    <text evidence="14">G-protein coupled receptor for glutamate. Ligand binding causes a conformation change that triggers signaling via guanine nucleotide-binding proteins (G proteins) and modulates the activity of down-stream effectors. Signaling inhibits adenylate cyclase activity.</text>
</comment>
<comment type="subcellular location">
    <subcellularLocation>
        <location evidence="1">Cell membrane</location>
        <topology evidence="1">Multi-pass membrane protein</topology>
    </subcellularLocation>
</comment>
<dbReference type="GO" id="GO:0004930">
    <property type="term" value="F:G protein-coupled receptor activity"/>
    <property type="evidence" value="ECO:0007669"/>
    <property type="project" value="UniProtKB-KW"/>
</dbReference>
<evidence type="ECO:0000256" key="12">
    <source>
        <dbReference type="ARBA" id="ARBA00023180"/>
    </source>
</evidence>
<dbReference type="InterPro" id="IPR050726">
    <property type="entry name" value="mGluR"/>
</dbReference>
<sequence length="735" mass="82011">MVLHLILQLLLSLKEISLEGDLVIGGLFPVHEKGGPTEECGKINEHRGIQRLEAMLFALDEINKNPQILPGITLGAHILDTCSKDTYALEQSLDFVRASLTRVDGSEHICPDGSYAIHDDVPTAITGVIGGSYSDVSIQVANLLRLFQIPQISYASTSAKLSDKTRYDYFARTVPPDFYQAKAMSEILRFFNWTYVSTVASEGDYGETGIEAFEQQARARNICIATSEKVGRSMNKKTFDGVIKALLQKPSARVVVLFTRSEDARELLAAAQRINVSFTWVASDGWGALESVVAGSEPVADGAITIELSSYPVQEFAVYFQKLDPYNNSRNPWFREFWEHKFQCSFHSQNCSQFSLKSGKFEQESKIMFVVNAVYAMAHALHNMYQALCPNATKLCDSMKPVNGKRFYKEFMLNVTFDGNTVRFDRCGDGIGRYNIFNYHRADGRYHYQKVGYWAEGLILNTSLIPWVKTSIPVSQCSDPCKKNEMKSMQPGDMCCWICIPCQPYEYLMDEFTCRDCGLGYWPNETLNGCYELPQEYIRWKDVWAIGPVTISCLGFISTLFVFGVFVKNNNTPIVKASGRELCYILLTGVLMCYSMTFIFIAKPSTVVCTLRRLGLGTSFAVCYSALLTKTNRIARIFSNLKISISPTLLSSPLPLPRLCGPGCCPVLEERASSAGETAAPGGHQRAVQTGQLLPCNTRESYFSLLPLQESLKMKMCFSYSFSGNECKGMSASGF</sequence>
<evidence type="ECO:0000256" key="16">
    <source>
        <dbReference type="SAM" id="SignalP"/>
    </source>
</evidence>
<evidence type="ECO:0000313" key="19">
    <source>
        <dbReference type="Proteomes" id="UP000694545"/>
    </source>
</evidence>
<evidence type="ECO:0000259" key="17">
    <source>
        <dbReference type="PROSITE" id="PS50259"/>
    </source>
</evidence>
<dbReference type="PROSITE" id="PS00979">
    <property type="entry name" value="G_PROTEIN_RECEP_F3_1"/>
    <property type="match status" value="1"/>
</dbReference>
<evidence type="ECO:0000256" key="13">
    <source>
        <dbReference type="ARBA" id="ARBA00023224"/>
    </source>
</evidence>
<evidence type="ECO:0000256" key="5">
    <source>
        <dbReference type="ARBA" id="ARBA00022475"/>
    </source>
</evidence>
<keyword evidence="12" id="KW-0325">Glycoprotein</keyword>
<dbReference type="InterPro" id="IPR001234">
    <property type="entry name" value="GPCR_3_mGluR3"/>
</dbReference>
<evidence type="ECO:0000256" key="8">
    <source>
        <dbReference type="ARBA" id="ARBA00023040"/>
    </source>
</evidence>
<comment type="similarity">
    <text evidence="2">Belongs to the G-protein coupled receptor 3 family.</text>
</comment>
<dbReference type="SUPFAM" id="SSF53822">
    <property type="entry name" value="Periplasmic binding protein-like I"/>
    <property type="match status" value="1"/>
</dbReference>
<dbReference type="InterPro" id="IPR038550">
    <property type="entry name" value="GPCR_3_9-Cys_sf"/>
</dbReference>
<proteinExistence type="inferred from homology"/>
<feature type="domain" description="G-protein coupled receptors family 3 profile" evidence="17">
    <location>
        <begin position="544"/>
        <end position="639"/>
    </location>
</feature>
<dbReference type="PRINTS" id="PR01053">
    <property type="entry name" value="MTABOTROPC3R"/>
</dbReference>
<keyword evidence="7 15" id="KW-1133">Transmembrane helix</keyword>
<keyword evidence="6 15" id="KW-0812">Transmembrane</keyword>
<dbReference type="Proteomes" id="UP000694545">
    <property type="component" value="Unplaced"/>
</dbReference>
<keyword evidence="10" id="KW-1015">Disulfide bond</keyword>
<evidence type="ECO:0000256" key="9">
    <source>
        <dbReference type="ARBA" id="ARBA00023136"/>
    </source>
</evidence>
<dbReference type="Pfam" id="PF00003">
    <property type="entry name" value="7tm_3"/>
    <property type="match status" value="1"/>
</dbReference>
<evidence type="ECO:0000256" key="2">
    <source>
        <dbReference type="ARBA" id="ARBA00007242"/>
    </source>
</evidence>
<accession>A0A8D2LJS2</accession>
<dbReference type="GO" id="GO:0005886">
    <property type="term" value="C:plasma membrane"/>
    <property type="evidence" value="ECO:0007669"/>
    <property type="project" value="UniProtKB-SubCell"/>
</dbReference>
<protein>
    <recommendedName>
        <fullName evidence="4">Metabotropic glutamate receptor 3</fullName>
    </recommendedName>
</protein>
<dbReference type="InterPro" id="IPR017979">
    <property type="entry name" value="GPCR_3_CS"/>
</dbReference>
<dbReference type="Gene3D" id="3.40.50.2300">
    <property type="match status" value="2"/>
</dbReference>
<keyword evidence="16" id="KW-0732">Signal</keyword>
<evidence type="ECO:0000256" key="3">
    <source>
        <dbReference type="ARBA" id="ARBA00011150"/>
    </source>
</evidence>
<dbReference type="PRINTS" id="PR00593">
    <property type="entry name" value="MTABOTROPICR"/>
</dbReference>
<evidence type="ECO:0000256" key="1">
    <source>
        <dbReference type="ARBA" id="ARBA00004651"/>
    </source>
</evidence>
<feature type="transmembrane region" description="Helical" evidence="15">
    <location>
        <begin position="582"/>
        <end position="602"/>
    </location>
</feature>
<organism evidence="18 19">
    <name type="scientific">Varanus komodoensis</name>
    <name type="common">Komodo dragon</name>
    <dbReference type="NCBI Taxonomy" id="61221"/>
    <lineage>
        <taxon>Eukaryota</taxon>
        <taxon>Metazoa</taxon>
        <taxon>Chordata</taxon>
        <taxon>Craniata</taxon>
        <taxon>Vertebrata</taxon>
        <taxon>Euteleostomi</taxon>
        <taxon>Lepidosauria</taxon>
        <taxon>Squamata</taxon>
        <taxon>Bifurcata</taxon>
        <taxon>Unidentata</taxon>
        <taxon>Episquamata</taxon>
        <taxon>Toxicofera</taxon>
        <taxon>Anguimorpha</taxon>
        <taxon>Paleoanguimorpha</taxon>
        <taxon>Varanoidea</taxon>
        <taxon>Varanidae</taxon>
        <taxon>Varanus</taxon>
    </lineage>
</organism>
<evidence type="ECO:0000256" key="15">
    <source>
        <dbReference type="SAM" id="Phobius"/>
    </source>
</evidence>
<dbReference type="GO" id="GO:0007216">
    <property type="term" value="P:G protein-coupled glutamate receptor signaling pathway"/>
    <property type="evidence" value="ECO:0007669"/>
    <property type="project" value="UniProtKB-ARBA"/>
</dbReference>
<dbReference type="PROSITE" id="PS50259">
    <property type="entry name" value="G_PROTEIN_RECEP_F3_4"/>
    <property type="match status" value="1"/>
</dbReference>
<keyword evidence="19" id="KW-1185">Reference proteome</keyword>
<dbReference type="InterPro" id="IPR000337">
    <property type="entry name" value="GPCR_3"/>
</dbReference>
<name>A0A8D2LJS2_VARKO</name>
<dbReference type="InterPro" id="IPR000162">
    <property type="entry name" value="GPCR_3_mtglu_rcpt"/>
</dbReference>
<dbReference type="InterPro" id="IPR017978">
    <property type="entry name" value="GPCR_3_C"/>
</dbReference>
<keyword evidence="9 15" id="KW-0472">Membrane</keyword>
<feature type="transmembrane region" description="Helical" evidence="15">
    <location>
        <begin position="543"/>
        <end position="567"/>
    </location>
</feature>
<reference evidence="18" key="2">
    <citation type="submission" date="2025-09" db="UniProtKB">
        <authorList>
            <consortium name="Ensembl"/>
        </authorList>
    </citation>
    <scope>IDENTIFICATION</scope>
</reference>
<evidence type="ECO:0000256" key="6">
    <source>
        <dbReference type="ARBA" id="ARBA00022692"/>
    </source>
</evidence>
<evidence type="ECO:0000256" key="11">
    <source>
        <dbReference type="ARBA" id="ARBA00023170"/>
    </source>
</evidence>